<dbReference type="EMBL" id="JAJUBC010000027">
    <property type="protein sequence ID" value="MDD1795287.1"/>
    <property type="molecule type" value="Genomic_DNA"/>
</dbReference>
<dbReference type="InterPro" id="IPR014917">
    <property type="entry name" value="DUF1800"/>
</dbReference>
<dbReference type="Pfam" id="PF08811">
    <property type="entry name" value="DUF1800"/>
    <property type="match status" value="1"/>
</dbReference>
<evidence type="ECO:0000313" key="2">
    <source>
        <dbReference type="Proteomes" id="UP001149400"/>
    </source>
</evidence>
<organism evidence="1 2">
    <name type="scientific">Enterovibrio gelatinilyticus</name>
    <dbReference type="NCBI Taxonomy" id="2899819"/>
    <lineage>
        <taxon>Bacteria</taxon>
        <taxon>Pseudomonadati</taxon>
        <taxon>Pseudomonadota</taxon>
        <taxon>Gammaproteobacteria</taxon>
        <taxon>Vibrionales</taxon>
        <taxon>Vibrionaceae</taxon>
        <taxon>Enterovibrio</taxon>
    </lineage>
</organism>
<reference evidence="1" key="1">
    <citation type="submission" date="2021-12" db="EMBL/GenBank/DDBJ databases">
        <title>Enterovibrio ZSDZ35 sp. nov. and Enterovibrio ZSDZ42 sp. nov., isolated from coastal seawater in Qingdao.</title>
        <authorList>
            <person name="Zhang P."/>
        </authorList>
    </citation>
    <scope>NUCLEOTIDE SEQUENCE</scope>
    <source>
        <strain evidence="1">ZSDZ42</strain>
    </source>
</reference>
<sequence>MSNAMLNFSIRPRTLRWLDLCTFGPKKGESVDLLNESTVTWFNDQVSLDESSHETQTELQIGDGVESDARIRAWLDIAFYKPDQLRQRIAYALSQIFVVSDKDAELSGRQTALANYYDLLVKNAFGTYKDLLRDVTRSPVMGHYLTMVNNSKDNPDENYAREILQLFSCGLHEREIDHNLDGLEATYKLDTDNKRIPCYTEDDIRELARVFTGWVRNNDSWHTPMIQLEDSEIRDSESKSLFNGTLFFNAGNENYDENEGIDNSETDLEILLEALQNHPSTAINICYKLIQLLVTSNPSSAYLQRIVDVFNDGTEKLVELGDPAPAAGEEKGQLKAVIWAIISDNEVYTAPPTYMSKIREPWLSLVYIYRALNVDVLPNVGNGGDQSNKRIKNNLSYSKTCNQYPLGSPSVFNFYLPDYQPVDLLPFEYKDSSLTSPELQIMDWSHIVSVQNHIFGMFNRNISYGEGITNTNTCLTSSDGGIYNTYQKLLFVDIGPFYNAVKVSDKIGFVNAVSTRFFNSLMPKDLEIQIIDAFPRGDLSVQASNWTQRLLSLALSSPYFHVQQNLNSFPYRTTLPEPAGSGYVNCNI</sequence>
<dbReference type="Proteomes" id="UP001149400">
    <property type="component" value="Unassembled WGS sequence"/>
</dbReference>
<comment type="caution">
    <text evidence="1">The sequence shown here is derived from an EMBL/GenBank/DDBJ whole genome shotgun (WGS) entry which is preliminary data.</text>
</comment>
<protein>
    <submittedName>
        <fullName evidence="1">DUF1800 domain-containing protein</fullName>
    </submittedName>
</protein>
<proteinExistence type="predicted"/>
<name>A0ABT5R4T9_9GAMM</name>
<dbReference type="RefSeq" id="WP_274166092.1">
    <property type="nucleotide sequence ID" value="NZ_JAJUBC010000027.1"/>
</dbReference>
<gene>
    <name evidence="1" type="ORF">LRP50_19330</name>
</gene>
<keyword evidence="2" id="KW-1185">Reference proteome</keyword>
<accession>A0ABT5R4T9</accession>
<evidence type="ECO:0000313" key="1">
    <source>
        <dbReference type="EMBL" id="MDD1795287.1"/>
    </source>
</evidence>